<organism evidence="1 2">
    <name type="scientific">Gossypium aridum</name>
    <name type="common">American cotton</name>
    <name type="synonym">Erioxylum aridum</name>
    <dbReference type="NCBI Taxonomy" id="34290"/>
    <lineage>
        <taxon>Eukaryota</taxon>
        <taxon>Viridiplantae</taxon>
        <taxon>Streptophyta</taxon>
        <taxon>Embryophyta</taxon>
        <taxon>Tracheophyta</taxon>
        <taxon>Spermatophyta</taxon>
        <taxon>Magnoliopsida</taxon>
        <taxon>eudicotyledons</taxon>
        <taxon>Gunneridae</taxon>
        <taxon>Pentapetalae</taxon>
        <taxon>rosids</taxon>
        <taxon>malvids</taxon>
        <taxon>Malvales</taxon>
        <taxon>Malvaceae</taxon>
        <taxon>Malvoideae</taxon>
        <taxon>Gossypium</taxon>
    </lineage>
</organism>
<dbReference type="Proteomes" id="UP000593577">
    <property type="component" value="Unassembled WGS sequence"/>
</dbReference>
<name>A0A7J8WP25_GOSAI</name>
<reference evidence="1 2" key="1">
    <citation type="journal article" date="2019" name="Genome Biol. Evol.">
        <title>Insights into the evolution of the New World diploid cottons (Gossypium, subgenus Houzingenia) based on genome sequencing.</title>
        <authorList>
            <person name="Grover C.E."/>
            <person name="Arick M.A. 2nd"/>
            <person name="Thrash A."/>
            <person name="Conover J.L."/>
            <person name="Sanders W.S."/>
            <person name="Peterson D.G."/>
            <person name="Frelichowski J.E."/>
            <person name="Scheffler J.A."/>
            <person name="Scheffler B.E."/>
            <person name="Wendel J.F."/>
        </authorList>
    </citation>
    <scope>NUCLEOTIDE SEQUENCE [LARGE SCALE GENOMIC DNA]</scope>
    <source>
        <strain evidence="1">185</strain>
        <tissue evidence="1">Leaf</tissue>
    </source>
</reference>
<comment type="caution">
    <text evidence="1">The sequence shown here is derived from an EMBL/GenBank/DDBJ whole genome shotgun (WGS) entry which is preliminary data.</text>
</comment>
<accession>A0A7J8WP25</accession>
<evidence type="ECO:0000313" key="2">
    <source>
        <dbReference type="Proteomes" id="UP000593577"/>
    </source>
</evidence>
<sequence length="18" mass="2342">MHRRLSIFGFCMWRICVW</sequence>
<evidence type="ECO:0000313" key="1">
    <source>
        <dbReference type="EMBL" id="MBA0676756.1"/>
    </source>
</evidence>
<keyword evidence="2" id="KW-1185">Reference proteome</keyword>
<dbReference type="AlphaFoldDB" id="A0A7J8WP25"/>
<dbReference type="EMBL" id="JABFAA010000002">
    <property type="protein sequence ID" value="MBA0676756.1"/>
    <property type="molecule type" value="Genomic_DNA"/>
</dbReference>
<protein>
    <submittedName>
        <fullName evidence="1">Uncharacterized protein</fullName>
    </submittedName>
</protein>
<gene>
    <name evidence="1" type="ORF">Goari_018216</name>
</gene>
<proteinExistence type="predicted"/>